<proteinExistence type="predicted"/>
<evidence type="ECO:0000313" key="2">
    <source>
        <dbReference type="Proteomes" id="UP000215545"/>
    </source>
</evidence>
<name>A0ABX4EAH7_9BACI</name>
<dbReference type="Proteomes" id="UP000215545">
    <property type="component" value="Unassembled WGS sequence"/>
</dbReference>
<keyword evidence="2" id="KW-1185">Reference proteome</keyword>
<gene>
    <name evidence="1" type="ORF">B1B05_04405</name>
</gene>
<accession>A0ABX4EAH7</accession>
<protein>
    <submittedName>
        <fullName evidence="1">Uncharacterized protein</fullName>
    </submittedName>
</protein>
<evidence type="ECO:0000313" key="1">
    <source>
        <dbReference type="EMBL" id="OXS79024.1"/>
    </source>
</evidence>
<comment type="caution">
    <text evidence="1">The sequence shown here is derived from an EMBL/GenBank/DDBJ whole genome shotgun (WGS) entry which is preliminary data.</text>
</comment>
<organism evidence="1 2">
    <name type="scientific">Domibacillus enclensis</name>
    <dbReference type="NCBI Taxonomy" id="1017273"/>
    <lineage>
        <taxon>Bacteria</taxon>
        <taxon>Bacillati</taxon>
        <taxon>Bacillota</taxon>
        <taxon>Bacilli</taxon>
        <taxon>Bacillales</taxon>
        <taxon>Bacillaceae</taxon>
        <taxon>Domibacillus</taxon>
    </lineage>
</organism>
<reference evidence="2" key="1">
    <citation type="submission" date="2017-03" db="EMBL/GenBank/DDBJ databases">
        <title>Bacillus sp. V-88(T) DSM27956, whole genome shotgun sequencing project.</title>
        <authorList>
            <person name="Dastager S.G."/>
            <person name="Neurgaonkar P.S."/>
            <person name="Dharne M.S."/>
        </authorList>
    </citation>
    <scope>NUCLEOTIDE SEQUENCE [LARGE SCALE GENOMIC DNA]</scope>
    <source>
        <strain evidence="2">DSM 25145</strain>
    </source>
</reference>
<dbReference type="EMBL" id="MWSK01000002">
    <property type="protein sequence ID" value="OXS79024.1"/>
    <property type="molecule type" value="Genomic_DNA"/>
</dbReference>
<sequence>MLAPTQYGRLLQDFAFGGAGGELTFVAMLQKWISPDPLIPPESSSCASRPGGEEKQIVKPKIGIVLIGKKETRTLCFSPCRKIRLSS</sequence>